<evidence type="ECO:0000313" key="3">
    <source>
        <dbReference type="Proteomes" id="UP001500888"/>
    </source>
</evidence>
<gene>
    <name evidence="2" type="ORF">GCM10022226_53500</name>
</gene>
<feature type="region of interest" description="Disordered" evidence="1">
    <location>
        <begin position="138"/>
        <end position="157"/>
    </location>
</feature>
<dbReference type="EMBL" id="BAAAZR010000020">
    <property type="protein sequence ID" value="GAA3826056.1"/>
    <property type="molecule type" value="Genomic_DNA"/>
</dbReference>
<accession>A0ABP7ISP7</accession>
<dbReference type="Proteomes" id="UP001500888">
    <property type="component" value="Unassembled WGS sequence"/>
</dbReference>
<feature type="compositionally biased region" description="Acidic residues" evidence="1">
    <location>
        <begin position="138"/>
        <end position="151"/>
    </location>
</feature>
<keyword evidence="3" id="KW-1185">Reference proteome</keyword>
<protein>
    <recommendedName>
        <fullName evidence="4">GIY-YIG domain-containing protein</fullName>
    </recommendedName>
</protein>
<feature type="region of interest" description="Disordered" evidence="1">
    <location>
        <begin position="110"/>
        <end position="131"/>
    </location>
</feature>
<proteinExistence type="predicted"/>
<comment type="caution">
    <text evidence="2">The sequence shown here is derived from an EMBL/GenBank/DDBJ whole genome shotgun (WGS) entry which is preliminary data.</text>
</comment>
<organism evidence="2 3">
    <name type="scientific">Sphaerisporangium flaviroseum</name>
    <dbReference type="NCBI Taxonomy" id="509199"/>
    <lineage>
        <taxon>Bacteria</taxon>
        <taxon>Bacillati</taxon>
        <taxon>Actinomycetota</taxon>
        <taxon>Actinomycetes</taxon>
        <taxon>Streptosporangiales</taxon>
        <taxon>Streptosporangiaceae</taxon>
        <taxon>Sphaerisporangium</taxon>
    </lineage>
</organism>
<evidence type="ECO:0000313" key="2">
    <source>
        <dbReference type="EMBL" id="GAA3826056.1"/>
    </source>
</evidence>
<name>A0ABP7ISP7_9ACTN</name>
<reference evidence="3" key="1">
    <citation type="journal article" date="2019" name="Int. J. Syst. Evol. Microbiol.">
        <title>The Global Catalogue of Microorganisms (GCM) 10K type strain sequencing project: providing services to taxonomists for standard genome sequencing and annotation.</title>
        <authorList>
            <consortium name="The Broad Institute Genomics Platform"/>
            <consortium name="The Broad Institute Genome Sequencing Center for Infectious Disease"/>
            <person name="Wu L."/>
            <person name="Ma J."/>
        </authorList>
    </citation>
    <scope>NUCLEOTIDE SEQUENCE [LARGE SCALE GENOMIC DNA]</scope>
    <source>
        <strain evidence="3">JCM 16908</strain>
    </source>
</reference>
<evidence type="ECO:0008006" key="4">
    <source>
        <dbReference type="Google" id="ProtNLM"/>
    </source>
</evidence>
<sequence length="190" mass="21332">MVGNYRHVAIQDRSPELTGASAERLAQMVRERNLHLEWALMCATLFQRPLYVGKAINLASRIRTHVRSDSPLSRELARLHLTPSDCAIVLLPVKSPDNIAELIAAEEARRRSQEASESGSPASPLVREDVDDRINEQYLEDGPDSEDELDYGELLTSDVSPELKQADELIRLAESLTIRLAHPLLNRKMD</sequence>
<evidence type="ECO:0000256" key="1">
    <source>
        <dbReference type="SAM" id="MobiDB-lite"/>
    </source>
</evidence>